<sequence>MAAIISEATHEEALSKAQEALARLVENGDLERIVHLARLAGAAQDSMSDEIVGRLAGLASDGLDLLDRVNRSQIVHALPTLSALVENGDLERIVQLARMVGAAQDSMSDEMVTRMAGMASDVMCLLDRATRTGLMDRLLAVAEKMDQEHILTDFLRSLAGATEEAATIPAPKGGISGLWDLMKQPETQQTVQFLMLLGKHFRSCRLKP</sequence>
<reference evidence="1" key="1">
    <citation type="submission" date="2009-10" db="EMBL/GenBank/DDBJ databases">
        <title>Diversity of trophic interactions inside an arsenic-rich microbial ecosystem.</title>
        <authorList>
            <person name="Bertin P.N."/>
            <person name="Heinrich-Salmeron A."/>
            <person name="Pelletier E."/>
            <person name="Goulhen-Chollet F."/>
            <person name="Arsene-Ploetze F."/>
            <person name="Gallien S."/>
            <person name="Calteau A."/>
            <person name="Vallenet D."/>
            <person name="Casiot C."/>
            <person name="Chane-Woon-Ming B."/>
            <person name="Giloteaux L."/>
            <person name="Barakat M."/>
            <person name="Bonnefoy V."/>
            <person name="Bruneel O."/>
            <person name="Chandler M."/>
            <person name="Cleiss J."/>
            <person name="Duran R."/>
            <person name="Elbaz-Poulichet F."/>
            <person name="Fonknechten N."/>
            <person name="Lauga B."/>
            <person name="Mornico D."/>
            <person name="Ortet P."/>
            <person name="Schaeffer C."/>
            <person name="Siguier P."/>
            <person name="Alexander Thil Smith A."/>
            <person name="Van Dorsselaer A."/>
            <person name="Weissenbach J."/>
            <person name="Medigue C."/>
            <person name="Le Paslier D."/>
        </authorList>
    </citation>
    <scope>NUCLEOTIDE SEQUENCE</scope>
</reference>
<organism evidence="1">
    <name type="scientific">mine drainage metagenome</name>
    <dbReference type="NCBI Taxonomy" id="410659"/>
    <lineage>
        <taxon>unclassified sequences</taxon>
        <taxon>metagenomes</taxon>
        <taxon>ecological metagenomes</taxon>
    </lineage>
</organism>
<protein>
    <recommendedName>
        <fullName evidence="2">DUF1641 domain-containing protein</fullName>
    </recommendedName>
</protein>
<dbReference type="AlphaFoldDB" id="E6QJ73"/>
<name>E6QJ73_9ZZZZ</name>
<evidence type="ECO:0008006" key="2">
    <source>
        <dbReference type="Google" id="ProtNLM"/>
    </source>
</evidence>
<gene>
    <name evidence="1" type="ORF">CARN6_0619</name>
</gene>
<proteinExistence type="predicted"/>
<evidence type="ECO:0000313" key="1">
    <source>
        <dbReference type="EMBL" id="CBI07289.1"/>
    </source>
</evidence>
<comment type="caution">
    <text evidence="1">The sequence shown here is derived from an EMBL/GenBank/DDBJ whole genome shotgun (WGS) entry which is preliminary data.</text>
</comment>
<accession>E6QJ73</accession>
<dbReference type="EMBL" id="CABQ01000084">
    <property type="protein sequence ID" value="CBI07289.1"/>
    <property type="molecule type" value="Genomic_DNA"/>
</dbReference>